<dbReference type="RefSeq" id="WP_025227416.1">
    <property type="nucleotide sequence ID" value="NZ_CP007139.1"/>
</dbReference>
<feature type="transmembrane region" description="Helical" evidence="1">
    <location>
        <begin position="371"/>
        <end position="390"/>
    </location>
</feature>
<keyword evidence="1" id="KW-0472">Membrane</keyword>
<dbReference type="PANTHER" id="PTHR43471">
    <property type="entry name" value="ABC TRANSPORTER PERMEASE"/>
    <property type="match status" value="1"/>
</dbReference>
<protein>
    <submittedName>
        <fullName evidence="2">ABC-2 type transporter</fullName>
    </submittedName>
</protein>
<feature type="transmembrane region" description="Helical" evidence="1">
    <location>
        <begin position="432"/>
        <end position="449"/>
    </location>
</feature>
<feature type="transmembrane region" description="Helical" evidence="1">
    <location>
        <begin position="132"/>
        <end position="153"/>
    </location>
</feature>
<feature type="transmembrane region" description="Helical" evidence="1">
    <location>
        <begin position="36"/>
        <end position="55"/>
    </location>
</feature>
<keyword evidence="1" id="KW-0812">Transmembrane</keyword>
<feature type="transmembrane region" description="Helical" evidence="1">
    <location>
        <begin position="159"/>
        <end position="179"/>
    </location>
</feature>
<dbReference type="STRING" id="661478.OP10G_0560"/>
<keyword evidence="1" id="KW-1133">Transmembrane helix</keyword>
<proteinExistence type="predicted"/>
<dbReference type="HOGENOM" id="CLU_518517_0_0_0"/>
<feature type="transmembrane region" description="Helical" evidence="1">
    <location>
        <begin position="255"/>
        <end position="278"/>
    </location>
</feature>
<dbReference type="PANTHER" id="PTHR43471:SF12">
    <property type="entry name" value="HYPOTHETICAL MEMBRANE PROTEIN, CONSERVED"/>
    <property type="match status" value="1"/>
</dbReference>
<dbReference type="EMBL" id="CP007139">
    <property type="protein sequence ID" value="AIE83928.1"/>
    <property type="molecule type" value="Genomic_DNA"/>
</dbReference>
<feature type="transmembrane region" description="Helical" evidence="1">
    <location>
        <begin position="75"/>
        <end position="101"/>
    </location>
</feature>
<evidence type="ECO:0000256" key="1">
    <source>
        <dbReference type="SAM" id="Phobius"/>
    </source>
</evidence>
<reference evidence="2 3" key="1">
    <citation type="journal article" date="2014" name="PLoS ONE">
        <title>The first complete genome sequence of the class fimbriimonadia in the phylum armatimonadetes.</title>
        <authorList>
            <person name="Hu Z.Y."/>
            <person name="Wang Y.Z."/>
            <person name="Im W.T."/>
            <person name="Wang S.Y."/>
            <person name="Zhao G.P."/>
            <person name="Zheng H.J."/>
            <person name="Quan Z.X."/>
        </authorList>
    </citation>
    <scope>NUCLEOTIDE SEQUENCE [LARGE SCALE GENOMIC DNA]</scope>
    <source>
        <strain evidence="2">Gsoil 348</strain>
    </source>
</reference>
<dbReference type="AlphaFoldDB" id="A0A068NK08"/>
<feature type="transmembrane region" description="Helical" evidence="1">
    <location>
        <begin position="191"/>
        <end position="213"/>
    </location>
</feature>
<feature type="transmembrane region" description="Helical" evidence="1">
    <location>
        <begin position="290"/>
        <end position="308"/>
    </location>
</feature>
<keyword evidence="3" id="KW-1185">Reference proteome</keyword>
<feature type="transmembrane region" description="Helical" evidence="1">
    <location>
        <begin position="323"/>
        <end position="343"/>
    </location>
</feature>
<feature type="transmembrane region" description="Helical" evidence="1">
    <location>
        <begin position="485"/>
        <end position="503"/>
    </location>
</feature>
<gene>
    <name evidence="2" type="ORF">OP10G_0560</name>
</gene>
<accession>A0A068NK08</accession>
<evidence type="ECO:0000313" key="2">
    <source>
        <dbReference type="EMBL" id="AIE83928.1"/>
    </source>
</evidence>
<dbReference type="Proteomes" id="UP000027982">
    <property type="component" value="Chromosome"/>
</dbReference>
<name>A0A068NK08_FIMGI</name>
<dbReference type="KEGG" id="fgi:OP10G_0560"/>
<evidence type="ECO:0000313" key="3">
    <source>
        <dbReference type="Proteomes" id="UP000027982"/>
    </source>
</evidence>
<feature type="transmembrane region" description="Helical" evidence="1">
    <location>
        <begin position="402"/>
        <end position="420"/>
    </location>
</feature>
<organism evidence="2 3">
    <name type="scientific">Fimbriimonas ginsengisoli Gsoil 348</name>
    <dbReference type="NCBI Taxonomy" id="661478"/>
    <lineage>
        <taxon>Bacteria</taxon>
        <taxon>Bacillati</taxon>
        <taxon>Armatimonadota</taxon>
        <taxon>Fimbriimonadia</taxon>
        <taxon>Fimbriimonadales</taxon>
        <taxon>Fimbriimonadaceae</taxon>
        <taxon>Fimbriimonas</taxon>
    </lineage>
</organism>
<sequence>MAINASGWLRETKAVYFDNATSVRDYRVQLRGNRSVILFGVYLVILIGVGMVIYGQTAGVGEIEVVEAQRKLKDFYGIIMALLGGLVSLIAPALTATTVVAERQRRSLDLIFSAPVSPKYFLVGKMMSTYRYTWMLLILSLPVTAACVVLGGASWGDVLTAYLLLSVQGFMLTAIALLLSTVSSKPVSAVLWSYIAAAAYLMLTASASSMVVARGFMSGGAGSREAPFFSSLNPFLVQMTSDTYTSVGSYHVPNWFFTICIAALVSKICLLSAGAILSPRPQEEIRSLRLHALVYMGAFLLYLTWSQAPTSGIGNPTKYAGPFLFWALSPMFLFMPFLSCFGVDTERRFWPNGAFKLRHTLDGTPSGGLPYVYLFILGCAAMIGAGFWFGIHKLPGVEFGYWLLYIAGFWSLFWAVGRYASATFVGLRSARALQFAAFVFLVLLPVPFFNSLTSHSLASTESSIWDLYVLRPLFFGIDPTADNLALIWGLVLMTTAGVVGYAAERKTQRKMELLRHRYDGDFKAA</sequence>
<dbReference type="eggNOG" id="COG1277">
    <property type="taxonomic scope" value="Bacteria"/>
</dbReference>
<dbReference type="OrthoDB" id="9808020at2"/>